<accession>A0A4R5MKC3</accession>
<keyword evidence="3" id="KW-0418">Kinase</keyword>
<sequence length="110" mass="12671">MRKAQIFYQDLLAGILIETDDGEYTFEYDADYVATYPDQFITFSMPVTKFKYKENRLFPFFEGLIPEGWLLDIASKNWKINHNDRMGLLLACCQNCIGAVSVLSIIPADE</sequence>
<dbReference type="NCBIfam" id="TIGR03071">
    <property type="entry name" value="couple_hipA"/>
    <property type="match status" value="1"/>
</dbReference>
<dbReference type="OrthoDB" id="196808at2"/>
<name>A0A4R5MKC3_9SPHI</name>
<evidence type="ECO:0000256" key="1">
    <source>
        <dbReference type="SAM" id="Phobius"/>
    </source>
</evidence>
<feature type="domain" description="HipA N-terminal subdomain 1" evidence="2">
    <location>
        <begin position="5"/>
        <end position="102"/>
    </location>
</feature>
<proteinExistence type="predicted"/>
<evidence type="ECO:0000313" key="3">
    <source>
        <dbReference type="EMBL" id="TDG36081.1"/>
    </source>
</evidence>
<organism evidence="3 4">
    <name type="scientific">Pedobacter changchengzhani</name>
    <dbReference type="NCBI Taxonomy" id="2529274"/>
    <lineage>
        <taxon>Bacteria</taxon>
        <taxon>Pseudomonadati</taxon>
        <taxon>Bacteroidota</taxon>
        <taxon>Sphingobacteriia</taxon>
        <taxon>Sphingobacteriales</taxon>
        <taxon>Sphingobacteriaceae</taxon>
        <taxon>Pedobacter</taxon>
    </lineage>
</organism>
<keyword evidence="3" id="KW-0808">Transferase</keyword>
<gene>
    <name evidence="3" type="ORF">EZJ43_10385</name>
</gene>
<comment type="caution">
    <text evidence="3">The sequence shown here is derived from an EMBL/GenBank/DDBJ whole genome shotgun (WGS) entry which is preliminary data.</text>
</comment>
<evidence type="ECO:0000313" key="4">
    <source>
        <dbReference type="Proteomes" id="UP000295668"/>
    </source>
</evidence>
<keyword evidence="1" id="KW-0812">Transmembrane</keyword>
<feature type="transmembrane region" description="Helical" evidence="1">
    <location>
        <begin position="86"/>
        <end position="106"/>
    </location>
</feature>
<dbReference type="AlphaFoldDB" id="A0A4R5MKC3"/>
<dbReference type="EMBL" id="SJCY01000006">
    <property type="protein sequence ID" value="TDG36081.1"/>
    <property type="molecule type" value="Genomic_DNA"/>
</dbReference>
<dbReference type="RefSeq" id="WP_133262644.1">
    <property type="nucleotide sequence ID" value="NZ_SJCY01000006.1"/>
</dbReference>
<evidence type="ECO:0000259" key="2">
    <source>
        <dbReference type="Pfam" id="PF13657"/>
    </source>
</evidence>
<reference evidence="3 4" key="1">
    <citation type="submission" date="2019-02" db="EMBL/GenBank/DDBJ databases">
        <title>Pedobacter sp. nov., a novel speices isolated from soil of pinguins habitat in Antarcitica.</title>
        <authorList>
            <person name="He R.-H."/>
        </authorList>
    </citation>
    <scope>NUCLEOTIDE SEQUENCE [LARGE SCALE GENOMIC DNA]</scope>
    <source>
        <strain evidence="3 4">E01020</strain>
    </source>
</reference>
<dbReference type="InterPro" id="IPR017508">
    <property type="entry name" value="HipA_N1"/>
</dbReference>
<keyword evidence="1" id="KW-0472">Membrane</keyword>
<dbReference type="Proteomes" id="UP000295668">
    <property type="component" value="Unassembled WGS sequence"/>
</dbReference>
<protein>
    <submittedName>
        <fullName evidence="3">Phosphatidylinositol kinase</fullName>
    </submittedName>
</protein>
<keyword evidence="1" id="KW-1133">Transmembrane helix</keyword>
<dbReference type="GO" id="GO:0016301">
    <property type="term" value="F:kinase activity"/>
    <property type="evidence" value="ECO:0007669"/>
    <property type="project" value="UniProtKB-KW"/>
</dbReference>
<keyword evidence="4" id="KW-1185">Reference proteome</keyword>
<dbReference type="Pfam" id="PF13657">
    <property type="entry name" value="Couple_hipA"/>
    <property type="match status" value="1"/>
</dbReference>